<dbReference type="GO" id="GO:0005886">
    <property type="term" value="C:plasma membrane"/>
    <property type="evidence" value="ECO:0007669"/>
    <property type="project" value="UniProtKB-SubCell"/>
</dbReference>
<feature type="transmembrane region" description="Helical" evidence="8">
    <location>
        <begin position="315"/>
        <end position="331"/>
    </location>
</feature>
<evidence type="ECO:0000313" key="10">
    <source>
        <dbReference type="EMBL" id="PIZ67665.1"/>
    </source>
</evidence>
<keyword evidence="2" id="KW-1003">Cell membrane</keyword>
<keyword evidence="4" id="KW-0808">Transferase</keyword>
<dbReference type="EMBL" id="PFOF01000044">
    <property type="protein sequence ID" value="PIZ67665.1"/>
    <property type="molecule type" value="Genomic_DNA"/>
</dbReference>
<gene>
    <name evidence="10" type="ORF">COY12_01430</name>
</gene>
<dbReference type="Proteomes" id="UP000229506">
    <property type="component" value="Unassembled WGS sequence"/>
</dbReference>
<dbReference type="InterPro" id="IPR050297">
    <property type="entry name" value="LipidA_mod_glycosyltrf_83"/>
</dbReference>
<protein>
    <recommendedName>
        <fullName evidence="9">Glycosyltransferase RgtA/B/C/D-like domain-containing protein</fullName>
    </recommendedName>
</protein>
<keyword evidence="7 8" id="KW-0472">Membrane</keyword>
<evidence type="ECO:0000256" key="6">
    <source>
        <dbReference type="ARBA" id="ARBA00022989"/>
    </source>
</evidence>
<evidence type="ECO:0000256" key="3">
    <source>
        <dbReference type="ARBA" id="ARBA00022676"/>
    </source>
</evidence>
<evidence type="ECO:0000256" key="1">
    <source>
        <dbReference type="ARBA" id="ARBA00004651"/>
    </source>
</evidence>
<evidence type="ECO:0000256" key="7">
    <source>
        <dbReference type="ARBA" id="ARBA00023136"/>
    </source>
</evidence>
<comment type="subcellular location">
    <subcellularLocation>
        <location evidence="1">Cell membrane</location>
        <topology evidence="1">Multi-pass membrane protein</topology>
    </subcellularLocation>
</comment>
<feature type="transmembrane region" description="Helical" evidence="8">
    <location>
        <begin position="286"/>
        <end position="308"/>
    </location>
</feature>
<dbReference type="PANTHER" id="PTHR33908:SF11">
    <property type="entry name" value="MEMBRANE PROTEIN"/>
    <property type="match status" value="1"/>
</dbReference>
<feature type="transmembrane region" description="Helical" evidence="8">
    <location>
        <begin position="188"/>
        <end position="213"/>
    </location>
</feature>
<dbReference type="InterPro" id="IPR038731">
    <property type="entry name" value="RgtA/B/C-like"/>
</dbReference>
<evidence type="ECO:0000256" key="2">
    <source>
        <dbReference type="ARBA" id="ARBA00022475"/>
    </source>
</evidence>
<sequence>MFICTIILIMLEKINSKKKLLFHCFIASLFLILVYSRFVGLDWGLPFPMHPDERNMASAIQGLNCIISNFRECGNPHFFAYGQFPLYLGYLITYFLKLEATISLRIISAIASVINAIIIIKIIKVIIKKESHFTLFISYLIIIFSPYAIQFAHFGTTESLLMLFYSLIIYLSMLMFERRTTGTVVQLALVSGLAIATKVSSIIFIIVPLITILSSLRSWDRYKNLVKFGMLTIIFMVLFSPHNFINFEDFISSMNYESEVALGKSLVFYTRQFFNTQPILFQLEKVFPFALGWPVFLIGLMGLIGANWKDRKTNLLRFAFLIYFVPSAMIYAKWSRFMAPVFPIIIIFAVLFLQRIKVINFIKIIIIIFAIIPGIAYLSIYQNPDVRFQASDWIYKNIPNNSYILSETANVVDIPVLNPKLEIRNSKQIQNLNYQIISFNFYDLDASPELQFELSNHLQKADYIFIPSRRIFANHSKQKYPILNKYYEGLFSGKLGFEKVAEFKSYPEIYQWKFPDEQAEETWTVFDHPVIWIYKRIAKNPKL</sequence>
<reference evidence="11" key="1">
    <citation type="submission" date="2017-09" db="EMBL/GenBank/DDBJ databases">
        <title>Depth-based differentiation of microbial function through sediment-hosted aquifers and enrichment of novel symbionts in the deep terrestrial subsurface.</title>
        <authorList>
            <person name="Probst A.J."/>
            <person name="Ladd B."/>
            <person name="Jarett J.K."/>
            <person name="Geller-Mcgrath D.E."/>
            <person name="Sieber C.M.K."/>
            <person name="Emerson J.B."/>
            <person name="Anantharaman K."/>
            <person name="Thomas B.C."/>
            <person name="Malmstrom R."/>
            <person name="Stieglmeier M."/>
            <person name="Klingl A."/>
            <person name="Woyke T."/>
            <person name="Ryan C.M."/>
            <person name="Banfield J.F."/>
        </authorList>
    </citation>
    <scope>NUCLEOTIDE SEQUENCE [LARGE SCALE GENOMIC DNA]</scope>
</reference>
<dbReference type="Pfam" id="PF13231">
    <property type="entry name" value="PMT_2"/>
    <property type="match status" value="1"/>
</dbReference>
<feature type="transmembrane region" description="Helical" evidence="8">
    <location>
        <begin position="159"/>
        <end position="176"/>
    </location>
</feature>
<keyword evidence="6 8" id="KW-1133">Transmembrane helix</keyword>
<dbReference type="AlphaFoldDB" id="A0A2M7U8W3"/>
<evidence type="ECO:0000256" key="8">
    <source>
        <dbReference type="SAM" id="Phobius"/>
    </source>
</evidence>
<feature type="transmembrane region" description="Helical" evidence="8">
    <location>
        <begin position="337"/>
        <end position="354"/>
    </location>
</feature>
<dbReference type="PANTHER" id="PTHR33908">
    <property type="entry name" value="MANNOSYLTRANSFERASE YKCB-RELATED"/>
    <property type="match status" value="1"/>
</dbReference>
<feature type="transmembrane region" description="Helical" evidence="8">
    <location>
        <begin position="78"/>
        <end position="96"/>
    </location>
</feature>
<feature type="transmembrane region" description="Helical" evidence="8">
    <location>
        <begin position="133"/>
        <end position="152"/>
    </location>
</feature>
<dbReference type="GO" id="GO:0009103">
    <property type="term" value="P:lipopolysaccharide biosynthetic process"/>
    <property type="evidence" value="ECO:0007669"/>
    <property type="project" value="UniProtKB-ARBA"/>
</dbReference>
<evidence type="ECO:0000313" key="11">
    <source>
        <dbReference type="Proteomes" id="UP000229506"/>
    </source>
</evidence>
<feature type="transmembrane region" description="Helical" evidence="8">
    <location>
        <begin position="361"/>
        <end position="381"/>
    </location>
</feature>
<keyword evidence="5 8" id="KW-0812">Transmembrane</keyword>
<proteinExistence type="predicted"/>
<feature type="transmembrane region" description="Helical" evidence="8">
    <location>
        <begin position="103"/>
        <end position="127"/>
    </location>
</feature>
<feature type="transmembrane region" description="Helical" evidence="8">
    <location>
        <begin position="225"/>
        <end position="245"/>
    </location>
</feature>
<keyword evidence="3" id="KW-0328">Glycosyltransferase</keyword>
<accession>A0A2M7U8W3</accession>
<evidence type="ECO:0000256" key="5">
    <source>
        <dbReference type="ARBA" id="ARBA00022692"/>
    </source>
</evidence>
<feature type="transmembrane region" description="Helical" evidence="8">
    <location>
        <begin position="20"/>
        <end position="39"/>
    </location>
</feature>
<organism evidence="10 11">
    <name type="scientific">Candidatus Roizmanbacteria bacterium CG_4_10_14_0_2_um_filter_33_96</name>
    <dbReference type="NCBI Taxonomy" id="1974821"/>
    <lineage>
        <taxon>Bacteria</taxon>
        <taxon>Candidatus Roizmaniibacteriota</taxon>
    </lineage>
</organism>
<evidence type="ECO:0000259" key="9">
    <source>
        <dbReference type="Pfam" id="PF13231"/>
    </source>
</evidence>
<name>A0A2M7U8W3_9BACT</name>
<dbReference type="GO" id="GO:0016763">
    <property type="term" value="F:pentosyltransferase activity"/>
    <property type="evidence" value="ECO:0007669"/>
    <property type="project" value="TreeGrafter"/>
</dbReference>
<comment type="caution">
    <text evidence="10">The sequence shown here is derived from an EMBL/GenBank/DDBJ whole genome shotgun (WGS) entry which is preliminary data.</text>
</comment>
<feature type="domain" description="Glycosyltransferase RgtA/B/C/D-like" evidence="9">
    <location>
        <begin position="85"/>
        <end position="242"/>
    </location>
</feature>
<evidence type="ECO:0000256" key="4">
    <source>
        <dbReference type="ARBA" id="ARBA00022679"/>
    </source>
</evidence>